<dbReference type="AlphaFoldDB" id="F9S3P0"/>
<dbReference type="InterPro" id="IPR009003">
    <property type="entry name" value="Peptidase_S1_PA"/>
</dbReference>
<dbReference type="GO" id="GO:0006508">
    <property type="term" value="P:proteolysis"/>
    <property type="evidence" value="ECO:0007669"/>
    <property type="project" value="InterPro"/>
</dbReference>
<dbReference type="InterPro" id="IPR001254">
    <property type="entry name" value="Trypsin_dom"/>
</dbReference>
<feature type="domain" description="Peptidase S1" evidence="3">
    <location>
        <begin position="73"/>
        <end position="410"/>
    </location>
</feature>
<feature type="region of interest" description="Disordered" evidence="2">
    <location>
        <begin position="261"/>
        <end position="286"/>
    </location>
</feature>
<evidence type="ECO:0000256" key="2">
    <source>
        <dbReference type="SAM" id="MobiDB-lite"/>
    </source>
</evidence>
<dbReference type="EMBL" id="AFWF01000179">
    <property type="protein sequence ID" value="EGU37811.1"/>
    <property type="molecule type" value="Genomic_DNA"/>
</dbReference>
<dbReference type="RefSeq" id="WP_006712856.1">
    <property type="nucleotide sequence ID" value="NZ_AFWF01000179.1"/>
</dbReference>
<dbReference type="InterPro" id="IPR043504">
    <property type="entry name" value="Peptidase_S1_PA_chymotrypsin"/>
</dbReference>
<dbReference type="PROSITE" id="PS50240">
    <property type="entry name" value="TRYPSIN_DOM"/>
    <property type="match status" value="1"/>
</dbReference>
<proteinExistence type="predicted"/>
<organism evidence="4 5">
    <name type="scientific">Vibrio ichthyoenteri ATCC 700023</name>
    <dbReference type="NCBI Taxonomy" id="870968"/>
    <lineage>
        <taxon>Bacteria</taxon>
        <taxon>Pseudomonadati</taxon>
        <taxon>Pseudomonadota</taxon>
        <taxon>Gammaproteobacteria</taxon>
        <taxon>Vibrionales</taxon>
        <taxon>Vibrionaceae</taxon>
        <taxon>Vibrio</taxon>
    </lineage>
</organism>
<dbReference type="Pfam" id="PF00089">
    <property type="entry name" value="Trypsin"/>
    <property type="match status" value="1"/>
</dbReference>
<dbReference type="GO" id="GO:0004252">
    <property type="term" value="F:serine-type endopeptidase activity"/>
    <property type="evidence" value="ECO:0007669"/>
    <property type="project" value="InterPro"/>
</dbReference>
<evidence type="ECO:0000259" key="3">
    <source>
        <dbReference type="PROSITE" id="PS50240"/>
    </source>
</evidence>
<dbReference type="PANTHER" id="PTHR24256">
    <property type="entry name" value="TRYPTASE-RELATED"/>
    <property type="match status" value="1"/>
</dbReference>
<protein>
    <recommendedName>
        <fullName evidence="3">Peptidase S1 domain-containing protein</fullName>
    </recommendedName>
</protein>
<dbReference type="Gene3D" id="2.40.10.10">
    <property type="entry name" value="Trypsin-like serine proteases"/>
    <property type="match status" value="2"/>
</dbReference>
<reference evidence="4 5" key="1">
    <citation type="journal article" date="2012" name="Int. J. Syst. Evol. Microbiol.">
        <title>Vibrio caribbeanicus sp. nov., isolated from the marine sponge Scleritoderma cyanea.</title>
        <authorList>
            <person name="Hoffmann M."/>
            <person name="Monday S.R."/>
            <person name="Allard M.W."/>
            <person name="Strain E.A."/>
            <person name="Whittaker P."/>
            <person name="Naum M."/>
            <person name="McCarthy P.J."/>
            <person name="Lopez J.V."/>
            <person name="Fischer M."/>
            <person name="Brown E.W."/>
        </authorList>
    </citation>
    <scope>NUCLEOTIDE SEQUENCE [LARGE SCALE GENOMIC DNA]</scope>
    <source>
        <strain evidence="4 5">ATCC 700023</strain>
    </source>
</reference>
<accession>F9S3P0</accession>
<evidence type="ECO:0000313" key="5">
    <source>
        <dbReference type="Proteomes" id="UP000004605"/>
    </source>
</evidence>
<feature type="region of interest" description="Disordered" evidence="2">
    <location>
        <begin position="1"/>
        <end position="20"/>
    </location>
</feature>
<name>F9S3P0_9VIBR</name>
<comment type="caution">
    <text evidence="4">The sequence shown here is derived from an EMBL/GenBank/DDBJ whole genome shotgun (WGS) entry which is preliminary data.</text>
</comment>
<dbReference type="InterPro" id="IPR033116">
    <property type="entry name" value="TRYPSIN_SER"/>
</dbReference>
<sequence length="410" mass="46133">MRTESFNQAGKVNQTNHHKYDYNPNSVLERSIVSVGSVLCLPIALGLKLADSCSNQTIKMISLLAALSPASAIAFGRDVTNNRTPTVYIEGMTHPDGRGYQCTGVALKPNVILTANHCTLNNTLVEEYYDIPCDTDNPTSDGGDFYDECGEGAGYRSYQRVNNMPPESLKVFHFLSKENPEMLDVESIYRLDGFNLDDKKTARNDLAIIKLKKPINDVDFAKLPSKKQHLEMRDNFAEKDNPWIEFDKKRKHYENKMLKYQQSKDTMSEPKPPRFPQNKNPNVRVEGWGNQKDLSIKPNLTESGNIPFGFSNQVDSTNLQEAEMTARNRQDPRSILRGKYNDCSDSLICTSSLSLKNEPAVCDGDSGGPMYLISGKKRPILVGIASNANCETESTHVDIYQHKKWIREHI</sequence>
<keyword evidence="1" id="KW-1015">Disulfide bond</keyword>
<dbReference type="Proteomes" id="UP000004605">
    <property type="component" value="Unassembled WGS sequence"/>
</dbReference>
<dbReference type="PROSITE" id="PS00135">
    <property type="entry name" value="TRYPSIN_SER"/>
    <property type="match status" value="1"/>
</dbReference>
<dbReference type="SMART" id="SM00020">
    <property type="entry name" value="Tryp_SPc"/>
    <property type="match status" value="1"/>
</dbReference>
<evidence type="ECO:0000313" key="4">
    <source>
        <dbReference type="EMBL" id="EGU37811.1"/>
    </source>
</evidence>
<dbReference type="InterPro" id="IPR051487">
    <property type="entry name" value="Ser/Thr_Proteases_Immune/Dev"/>
</dbReference>
<keyword evidence="5" id="KW-1185">Reference proteome</keyword>
<evidence type="ECO:0000256" key="1">
    <source>
        <dbReference type="ARBA" id="ARBA00023157"/>
    </source>
</evidence>
<gene>
    <name evidence="4" type="ORF">VII00023_18509</name>
</gene>
<feature type="compositionally biased region" description="Polar residues" evidence="2">
    <location>
        <begin position="1"/>
        <end position="15"/>
    </location>
</feature>
<dbReference type="SUPFAM" id="SSF50494">
    <property type="entry name" value="Trypsin-like serine proteases"/>
    <property type="match status" value="1"/>
</dbReference>
<dbReference type="OrthoDB" id="9813836at2"/>